<comment type="caution">
    <text evidence="2">The sequence shown here is derived from an EMBL/GenBank/DDBJ whole genome shotgun (WGS) entry which is preliminary data.</text>
</comment>
<gene>
    <name evidence="2" type="ORF">Acr_00g0017840</name>
</gene>
<dbReference type="EMBL" id="BJWL01000146">
    <property type="protein sequence ID" value="GFS31523.1"/>
    <property type="molecule type" value="Genomic_DNA"/>
</dbReference>
<evidence type="ECO:0000313" key="2">
    <source>
        <dbReference type="EMBL" id="GFS31523.1"/>
    </source>
</evidence>
<evidence type="ECO:0000313" key="3">
    <source>
        <dbReference type="Proteomes" id="UP000585474"/>
    </source>
</evidence>
<sequence>MILSAGDGKVAFYEASFPIGLRSGIGVRMALFQGEAGKDYSEGGPQQRKRLKEKESNATRYPPYPKLRTREIGDGGHFKILVVLDSRTFHKYFAPRRVKISSSGGGTVEGDIEGEAEGNIGGRVVAFVGNASESNHSQEVPCPEFPSRDDSVEFIGSAPSSLSSSSDSRLRSRSDSRLSPELRSDAMSKRIKFSQLAKVVAEKTATSSSKGVVIFEAKKNKIDSDAHVILARSPIPGEGSAAKSIPSEALGPHASVMASVATAEKILAGVILPTDKEKVEKFIFDQGVILGSSLTVRNKDFADSTNNHHALAEFSKLEMVRAQNWPIKSEGALAEANVKEGRIIAAFKESEDFQETVVGSASSYFGDGFDFFKKQLVHQYPKLGIDFEDIEMDHKFLIQVEAVADENEGKVADEKEQRED</sequence>
<accession>A0A7J0DBA3</accession>
<dbReference type="AlphaFoldDB" id="A0A7J0DBA3"/>
<evidence type="ECO:0000256" key="1">
    <source>
        <dbReference type="SAM" id="MobiDB-lite"/>
    </source>
</evidence>
<feature type="region of interest" description="Disordered" evidence="1">
    <location>
        <begin position="156"/>
        <end position="182"/>
    </location>
</feature>
<dbReference type="Proteomes" id="UP000585474">
    <property type="component" value="Unassembled WGS sequence"/>
</dbReference>
<proteinExistence type="predicted"/>
<feature type="region of interest" description="Disordered" evidence="1">
    <location>
        <begin position="38"/>
        <end position="62"/>
    </location>
</feature>
<name>A0A7J0DBA3_9ERIC</name>
<protein>
    <submittedName>
        <fullName evidence="2">Uncharacterized protein</fullName>
    </submittedName>
</protein>
<keyword evidence="3" id="KW-1185">Reference proteome</keyword>
<reference evidence="3" key="1">
    <citation type="submission" date="2019-07" db="EMBL/GenBank/DDBJ databases">
        <title>De Novo Assembly of kiwifruit Actinidia rufa.</title>
        <authorList>
            <person name="Sugita-Konishi S."/>
            <person name="Sato K."/>
            <person name="Mori E."/>
            <person name="Abe Y."/>
            <person name="Kisaki G."/>
            <person name="Hamano K."/>
            <person name="Suezawa K."/>
            <person name="Otani M."/>
            <person name="Fukuda T."/>
            <person name="Manabe T."/>
            <person name="Gomi K."/>
            <person name="Tabuchi M."/>
            <person name="Akimitsu K."/>
            <person name="Kataoka I."/>
        </authorList>
    </citation>
    <scope>NUCLEOTIDE SEQUENCE [LARGE SCALE GENOMIC DNA]</scope>
    <source>
        <strain evidence="3">cv. Fuchu</strain>
    </source>
</reference>
<organism evidence="2 3">
    <name type="scientific">Actinidia rufa</name>
    <dbReference type="NCBI Taxonomy" id="165716"/>
    <lineage>
        <taxon>Eukaryota</taxon>
        <taxon>Viridiplantae</taxon>
        <taxon>Streptophyta</taxon>
        <taxon>Embryophyta</taxon>
        <taxon>Tracheophyta</taxon>
        <taxon>Spermatophyta</taxon>
        <taxon>Magnoliopsida</taxon>
        <taxon>eudicotyledons</taxon>
        <taxon>Gunneridae</taxon>
        <taxon>Pentapetalae</taxon>
        <taxon>asterids</taxon>
        <taxon>Ericales</taxon>
        <taxon>Actinidiaceae</taxon>
        <taxon>Actinidia</taxon>
    </lineage>
</organism>
<feature type="compositionally biased region" description="Basic and acidic residues" evidence="1">
    <location>
        <begin position="168"/>
        <end position="182"/>
    </location>
</feature>